<dbReference type="PANTHER" id="PTHR37412:SF2">
    <property type="entry name" value="C2 DOMAIN-CONTAINING PROTEIN 5"/>
    <property type="match status" value="1"/>
</dbReference>
<dbReference type="GO" id="GO:0031340">
    <property type="term" value="P:positive regulation of vesicle fusion"/>
    <property type="evidence" value="ECO:0007669"/>
    <property type="project" value="TreeGrafter"/>
</dbReference>
<feature type="compositionally biased region" description="Polar residues" evidence="1">
    <location>
        <begin position="228"/>
        <end position="243"/>
    </location>
</feature>
<dbReference type="GO" id="GO:0005509">
    <property type="term" value="F:calcium ion binding"/>
    <property type="evidence" value="ECO:0007669"/>
    <property type="project" value="TreeGrafter"/>
</dbReference>
<dbReference type="AlphaFoldDB" id="A0A8C3M2J9"/>
<dbReference type="GO" id="GO:0010828">
    <property type="term" value="P:positive regulation of D-glucose transmembrane transport"/>
    <property type="evidence" value="ECO:0007669"/>
    <property type="project" value="TreeGrafter"/>
</dbReference>
<dbReference type="InterPro" id="IPR000008">
    <property type="entry name" value="C2_dom"/>
</dbReference>
<evidence type="ECO:0000313" key="3">
    <source>
        <dbReference type="Ensembl" id="ENSCPIP00010017757.1"/>
    </source>
</evidence>
<dbReference type="PROSITE" id="PS50004">
    <property type="entry name" value="C2"/>
    <property type="match status" value="1"/>
</dbReference>
<sequence>MNPQWNSEWFKFEVDDEELQDEPLQITVLDHDTYSANDAIGKVYIDIDPLLYSEAATVISGWFPIYDTIHGIRGEINVVVKVDLFNDLNRFRQSSCGVKFFCTTSIPKCYRAVIIHGFVEELVVNEDPEYQWIDRIRTPRASNEARQRLISLMSGELQRKIGLKVLEMRGNAVVGYLQCFDLEGESGLVVRAIGTACTLDKLSSTSAFLPACNSPSKEMKEIPFNEDPNPNTHSSGPSTPLKNQTYSFSPSKSYSRQSSSSDTDLSLTPKTGMGSGSAGKEGGPFKTLLRQQTQSALEQREFPFFTLTAFPPGFLVHVGGVVSARSVKLLDRIHNPDEPETRDAWWAEIRQEIKSHAKALGCHAVVGYSESTSICEEVCILSASGTAAVLNPRFLQDGTMEGCLDQRIEEASPPGCGFCHIPYDELNMPFPAHLTYCYNCRKQKVPDVLFTTIDLPVEATVIGKGCLIQARLCRLKKKAQAEANATSISNLLPFMEYEVHTQLMNKLKLRGMNALFGLRIQITVGENMLMGLASATGVYLAALPTPGGIQIAGKTPNDGTYEQHISHMQKKINDTIAKNKELYEINPPELPEEIIGSPIPEPRQRSRLLRSQSESSDEVTELDLSHGKKDAFVLEIDDTDAMEDVHSLLTDAPPPSGFYSCNTEIMPGINNWTPEIQMFTAVRVSRLSNINLTNQTLNKNFNDLFLFHFACLFVFFTWLSFPKNFGFFTAVAITFDKDQALQAAKPPTEKSQKRGKYCEAYSIKSHNLTLIVTFSSFFSICLAASVDKASPLAEGYLRHRSIPSCTNSTVSVVKMTPLSFIPRAKITKYLGIINMFFIRETTSLREEGGVSGFLHAFIAEVFAMVRAHVAALGGNAVVSYIMKQCVFMENPNKNQAQCLINVSGDAVIFVRESELEVLPVQPAPVASQPTSTGDVTT</sequence>
<dbReference type="Pfam" id="PF23128">
    <property type="entry name" value="YbjQ_4"/>
    <property type="match status" value="1"/>
</dbReference>
<dbReference type="InterPro" id="IPR035892">
    <property type="entry name" value="C2_domain_sf"/>
</dbReference>
<dbReference type="Gene3D" id="2.60.40.150">
    <property type="entry name" value="C2 domain"/>
    <property type="match status" value="1"/>
</dbReference>
<feature type="region of interest" description="Disordered" evidence="1">
    <location>
        <begin position="591"/>
        <end position="623"/>
    </location>
</feature>
<evidence type="ECO:0000259" key="2">
    <source>
        <dbReference type="PROSITE" id="PS50004"/>
    </source>
</evidence>
<feature type="region of interest" description="Disordered" evidence="1">
    <location>
        <begin position="219"/>
        <end position="284"/>
    </location>
</feature>
<feature type="compositionally biased region" description="Low complexity" evidence="1">
    <location>
        <begin position="244"/>
        <end position="272"/>
    </location>
</feature>
<organism evidence="3 4">
    <name type="scientific">Chrysolophus pictus</name>
    <name type="common">Golden pheasant</name>
    <name type="synonym">Phasianus pictus</name>
    <dbReference type="NCBI Taxonomy" id="9089"/>
    <lineage>
        <taxon>Eukaryota</taxon>
        <taxon>Metazoa</taxon>
        <taxon>Chordata</taxon>
        <taxon>Craniata</taxon>
        <taxon>Vertebrata</taxon>
        <taxon>Euteleostomi</taxon>
        <taxon>Archelosauria</taxon>
        <taxon>Archosauria</taxon>
        <taxon>Dinosauria</taxon>
        <taxon>Saurischia</taxon>
        <taxon>Theropoda</taxon>
        <taxon>Coelurosauria</taxon>
        <taxon>Aves</taxon>
        <taxon>Neognathae</taxon>
        <taxon>Galloanserae</taxon>
        <taxon>Galliformes</taxon>
        <taxon>Phasianidae</taxon>
        <taxon>Phasianinae</taxon>
        <taxon>Chrysolophus</taxon>
    </lineage>
</organism>
<dbReference type="Ensembl" id="ENSCPIT00010021114.1">
    <property type="protein sequence ID" value="ENSCPIP00010017757.1"/>
    <property type="gene ID" value="ENSCPIG00010014182.1"/>
</dbReference>
<dbReference type="Pfam" id="PF23028">
    <property type="entry name" value="YbjQ_3"/>
    <property type="match status" value="1"/>
</dbReference>
<dbReference type="PANTHER" id="PTHR37412">
    <property type="entry name" value="C2 DOMAIN-CONTAINING PROTEIN 5"/>
    <property type="match status" value="1"/>
</dbReference>
<dbReference type="InterPro" id="IPR038983">
    <property type="entry name" value="C2CD5"/>
</dbReference>
<accession>A0A8C3M2J9</accession>
<keyword evidence="4" id="KW-1185">Reference proteome</keyword>
<protein>
    <submittedName>
        <fullName evidence="3">C2 calcium dependent domain containing 5</fullName>
    </submittedName>
</protein>
<dbReference type="GO" id="GO:0065002">
    <property type="term" value="P:intracellular protein transmembrane transport"/>
    <property type="evidence" value="ECO:0007669"/>
    <property type="project" value="TreeGrafter"/>
</dbReference>
<evidence type="ECO:0000256" key="1">
    <source>
        <dbReference type="SAM" id="MobiDB-lite"/>
    </source>
</evidence>
<dbReference type="GO" id="GO:0090314">
    <property type="term" value="P:positive regulation of protein targeting to membrane"/>
    <property type="evidence" value="ECO:0007669"/>
    <property type="project" value="TreeGrafter"/>
</dbReference>
<dbReference type="GO" id="GO:0072659">
    <property type="term" value="P:protein localization to plasma membrane"/>
    <property type="evidence" value="ECO:0007669"/>
    <property type="project" value="TreeGrafter"/>
</dbReference>
<feature type="domain" description="C2" evidence="2">
    <location>
        <begin position="1"/>
        <end position="63"/>
    </location>
</feature>
<proteinExistence type="predicted"/>
<feature type="compositionally biased region" description="Gly residues" evidence="1">
    <location>
        <begin position="273"/>
        <end position="282"/>
    </location>
</feature>
<dbReference type="InterPro" id="IPR056431">
    <property type="entry name" value="C2CD5_YbjQ-rel_dom"/>
</dbReference>
<reference evidence="3" key="2">
    <citation type="submission" date="2025-09" db="UniProtKB">
        <authorList>
            <consortium name="Ensembl"/>
        </authorList>
    </citation>
    <scope>IDENTIFICATION</scope>
</reference>
<dbReference type="Pfam" id="PF00168">
    <property type="entry name" value="C2"/>
    <property type="match status" value="1"/>
</dbReference>
<dbReference type="GO" id="GO:0005544">
    <property type="term" value="F:calcium-dependent phospholipid binding"/>
    <property type="evidence" value="ECO:0007669"/>
    <property type="project" value="InterPro"/>
</dbReference>
<dbReference type="InterPro" id="IPR057815">
    <property type="entry name" value="C2CD5_C"/>
</dbReference>
<dbReference type="SUPFAM" id="SSF49562">
    <property type="entry name" value="C2 domain (Calcium/lipid-binding domain, CaLB)"/>
    <property type="match status" value="1"/>
</dbReference>
<reference evidence="3" key="1">
    <citation type="submission" date="2025-08" db="UniProtKB">
        <authorList>
            <consortium name="Ensembl"/>
        </authorList>
    </citation>
    <scope>IDENTIFICATION</scope>
</reference>
<evidence type="ECO:0000313" key="4">
    <source>
        <dbReference type="Proteomes" id="UP000694543"/>
    </source>
</evidence>
<dbReference type="InterPro" id="IPR056430">
    <property type="entry name" value="C2CD5_YbjQ-like_dom"/>
</dbReference>
<name>A0A8C3M2J9_CHRPC</name>
<dbReference type="Pfam" id="PF23025">
    <property type="entry name" value="YbjQ_2"/>
    <property type="match status" value="3"/>
</dbReference>
<dbReference type="Proteomes" id="UP000694543">
    <property type="component" value="Unplaced"/>
</dbReference>
<dbReference type="GO" id="GO:0005886">
    <property type="term" value="C:plasma membrane"/>
    <property type="evidence" value="ECO:0007669"/>
    <property type="project" value="TreeGrafter"/>
</dbReference>